<name>A0AAF0PTF6_SOLVR</name>
<evidence type="ECO:0000313" key="2">
    <source>
        <dbReference type="Proteomes" id="UP001234989"/>
    </source>
</evidence>
<dbReference type="Proteomes" id="UP001234989">
    <property type="component" value="Chromosome 1"/>
</dbReference>
<dbReference type="AlphaFoldDB" id="A0AAF0PTF6"/>
<dbReference type="PANTHER" id="PTHR45835">
    <property type="entry name" value="YALI0A06105P"/>
    <property type="match status" value="1"/>
</dbReference>
<dbReference type="InterPro" id="IPR012337">
    <property type="entry name" value="RNaseH-like_sf"/>
</dbReference>
<evidence type="ECO:0008006" key="3">
    <source>
        <dbReference type="Google" id="ProtNLM"/>
    </source>
</evidence>
<protein>
    <recommendedName>
        <fullName evidence="3">Reverse transcriptase domain-containing protein</fullName>
    </recommendedName>
</protein>
<keyword evidence="2" id="KW-1185">Reference proteome</keyword>
<reference evidence="1" key="1">
    <citation type="submission" date="2023-08" db="EMBL/GenBank/DDBJ databases">
        <title>A de novo genome assembly of Solanum verrucosum Schlechtendal, a Mexican diploid species geographically isolated from the other diploid A-genome species in potato relatives.</title>
        <authorList>
            <person name="Hosaka K."/>
        </authorList>
    </citation>
    <scope>NUCLEOTIDE SEQUENCE</scope>
    <source>
        <tissue evidence="1">Young leaves</tissue>
    </source>
</reference>
<organism evidence="1 2">
    <name type="scientific">Solanum verrucosum</name>
    <dbReference type="NCBI Taxonomy" id="315347"/>
    <lineage>
        <taxon>Eukaryota</taxon>
        <taxon>Viridiplantae</taxon>
        <taxon>Streptophyta</taxon>
        <taxon>Embryophyta</taxon>
        <taxon>Tracheophyta</taxon>
        <taxon>Spermatophyta</taxon>
        <taxon>Magnoliopsida</taxon>
        <taxon>eudicotyledons</taxon>
        <taxon>Gunneridae</taxon>
        <taxon>Pentapetalae</taxon>
        <taxon>asterids</taxon>
        <taxon>lamiids</taxon>
        <taxon>Solanales</taxon>
        <taxon>Solanaceae</taxon>
        <taxon>Solanoideae</taxon>
        <taxon>Solaneae</taxon>
        <taxon>Solanum</taxon>
    </lineage>
</organism>
<dbReference type="PANTHER" id="PTHR45835:SF91">
    <property type="entry name" value="RETROTRANSPOSON, TY3-GYPSY SUBCLASS-LIKE PROTEIN"/>
    <property type="match status" value="1"/>
</dbReference>
<sequence>MKRDIAYFVAKCPNCQQVKVEQQKLGGMTQEINILTWKWEAINMDFVTGLPTTHRQHDSIWVIVDSVTKSARFLDVKTTNSAEDYTKIYINEIMDCQADRTIPTLEDILRACVIDFKGSWDDHLPLI</sequence>
<evidence type="ECO:0000313" key="1">
    <source>
        <dbReference type="EMBL" id="WMV09575.1"/>
    </source>
</evidence>
<accession>A0AAF0PTF6</accession>
<dbReference type="EMBL" id="CP133612">
    <property type="protein sequence ID" value="WMV09575.1"/>
    <property type="molecule type" value="Genomic_DNA"/>
</dbReference>
<proteinExistence type="predicted"/>
<dbReference type="SUPFAM" id="SSF53098">
    <property type="entry name" value="Ribonuclease H-like"/>
    <property type="match status" value="1"/>
</dbReference>
<gene>
    <name evidence="1" type="ORF">MTR67_002960</name>
</gene>